<comment type="caution">
    <text evidence="2">The sequence shown here is derived from an EMBL/GenBank/DDBJ whole genome shotgun (WGS) entry which is preliminary data.</text>
</comment>
<keyword evidence="3" id="KW-1185">Reference proteome</keyword>
<evidence type="ECO:0008006" key="4">
    <source>
        <dbReference type="Google" id="ProtNLM"/>
    </source>
</evidence>
<evidence type="ECO:0000313" key="3">
    <source>
        <dbReference type="Proteomes" id="UP000218151"/>
    </source>
</evidence>
<dbReference type="EMBL" id="NSLI01000002">
    <property type="protein sequence ID" value="PAX09052.1"/>
    <property type="molecule type" value="Genomic_DNA"/>
</dbReference>
<dbReference type="AlphaFoldDB" id="A0A2A2SII5"/>
<name>A0A2A2SII5_9SPHN</name>
<proteinExistence type="predicted"/>
<feature type="chain" id="PRO_5012810502" description="DUF2946 domain-containing protein" evidence="1">
    <location>
        <begin position="26"/>
        <end position="113"/>
    </location>
</feature>
<dbReference type="Proteomes" id="UP000218151">
    <property type="component" value="Unassembled WGS sequence"/>
</dbReference>
<protein>
    <recommendedName>
        <fullName evidence="4">DUF2946 domain-containing protein</fullName>
    </recommendedName>
</protein>
<sequence>MRPLLRLFLFAMLALGLSLGSTAHAREAVNCADVPVASKSFASDHARDEGQKQKTPDKACLGCLAGCHGHHVATSAGAEPVPETLALTPAPPIWSPGFRAAIEPDSALRPPQA</sequence>
<keyword evidence="1" id="KW-0732">Signal</keyword>
<gene>
    <name evidence="2" type="ORF">CKY28_06910</name>
</gene>
<reference evidence="3" key="1">
    <citation type="submission" date="2017-09" db="EMBL/GenBank/DDBJ databases">
        <authorList>
            <person name="Feng G."/>
            <person name="Zhu H."/>
        </authorList>
    </citation>
    <scope>NUCLEOTIDE SEQUENCE [LARGE SCALE GENOMIC DNA]</scope>
    <source>
        <strain evidence="3">1PNM-20</strain>
    </source>
</reference>
<evidence type="ECO:0000256" key="1">
    <source>
        <dbReference type="SAM" id="SignalP"/>
    </source>
</evidence>
<evidence type="ECO:0000313" key="2">
    <source>
        <dbReference type="EMBL" id="PAX09052.1"/>
    </source>
</evidence>
<feature type="signal peptide" evidence="1">
    <location>
        <begin position="1"/>
        <end position="25"/>
    </location>
</feature>
<organism evidence="2 3">
    <name type="scientific">Sphingomonas lenta</name>
    <dbReference type="NCBI Taxonomy" id="1141887"/>
    <lineage>
        <taxon>Bacteria</taxon>
        <taxon>Pseudomonadati</taxon>
        <taxon>Pseudomonadota</taxon>
        <taxon>Alphaproteobacteria</taxon>
        <taxon>Sphingomonadales</taxon>
        <taxon>Sphingomonadaceae</taxon>
        <taxon>Sphingomonas</taxon>
    </lineage>
</organism>
<dbReference type="RefSeq" id="WP_095997550.1">
    <property type="nucleotide sequence ID" value="NZ_NSLI01000002.1"/>
</dbReference>
<accession>A0A2A2SII5</accession>